<evidence type="ECO:0000313" key="7">
    <source>
        <dbReference type="Proteomes" id="UP000614601"/>
    </source>
</evidence>
<feature type="domain" description="CCDC22 N-terminal" evidence="5">
    <location>
        <begin position="1"/>
        <end position="110"/>
    </location>
</feature>
<keyword evidence="7" id="KW-1185">Reference proteome</keyword>
<dbReference type="GO" id="GO:2000060">
    <property type="term" value="P:positive regulation of ubiquitin-dependent protein catabolic process"/>
    <property type="evidence" value="ECO:0007669"/>
    <property type="project" value="TreeGrafter"/>
</dbReference>
<dbReference type="OrthoDB" id="10266736at2759"/>
<feature type="domain" description="CCDC22 coiled-coil" evidence="4">
    <location>
        <begin position="234"/>
        <end position="486"/>
    </location>
</feature>
<evidence type="ECO:0000256" key="3">
    <source>
        <dbReference type="SAM" id="Coils"/>
    </source>
</evidence>
<comment type="caution">
    <text evidence="6">The sequence shown here is derived from an EMBL/GenBank/DDBJ whole genome shotgun (WGS) entry which is preliminary data.</text>
</comment>
<dbReference type="PANTHER" id="PTHR15668:SF4">
    <property type="entry name" value="COILED-COIL DOMAIN-CONTAINING PROTEIN 22"/>
    <property type="match status" value="1"/>
</dbReference>
<proteinExistence type="inferred from homology"/>
<dbReference type="GO" id="GO:0097602">
    <property type="term" value="F:cullin family protein binding"/>
    <property type="evidence" value="ECO:0007669"/>
    <property type="project" value="TreeGrafter"/>
</dbReference>
<evidence type="ECO:0000256" key="1">
    <source>
        <dbReference type="ARBA" id="ARBA00006438"/>
    </source>
</evidence>
<name>A0A811KRB6_9BILA</name>
<evidence type="ECO:0000259" key="4">
    <source>
        <dbReference type="Pfam" id="PF05667"/>
    </source>
</evidence>
<reference evidence="6" key="1">
    <citation type="submission" date="2020-09" db="EMBL/GenBank/DDBJ databases">
        <authorList>
            <person name="Kikuchi T."/>
        </authorList>
    </citation>
    <scope>NUCLEOTIDE SEQUENCE</scope>
    <source>
        <strain evidence="6">SH1</strain>
    </source>
</reference>
<dbReference type="InterPro" id="IPR048348">
    <property type="entry name" value="CCDC22_CC"/>
</dbReference>
<comment type="similarity">
    <text evidence="1">Belongs to the CCDC22 family.</text>
</comment>
<evidence type="ECO:0000259" key="5">
    <source>
        <dbReference type="Pfam" id="PF21674"/>
    </source>
</evidence>
<dbReference type="AlphaFoldDB" id="A0A811KRB6"/>
<gene>
    <name evidence="6" type="ORF">BOKJ2_LOCUS8252</name>
</gene>
<dbReference type="Proteomes" id="UP000614601">
    <property type="component" value="Unassembled WGS sequence"/>
</dbReference>
<dbReference type="Proteomes" id="UP000783686">
    <property type="component" value="Unassembled WGS sequence"/>
</dbReference>
<dbReference type="Pfam" id="PF05667">
    <property type="entry name" value="CCDC22_CC"/>
    <property type="match status" value="1"/>
</dbReference>
<organism evidence="6 7">
    <name type="scientific">Bursaphelenchus okinawaensis</name>
    <dbReference type="NCBI Taxonomy" id="465554"/>
    <lineage>
        <taxon>Eukaryota</taxon>
        <taxon>Metazoa</taxon>
        <taxon>Ecdysozoa</taxon>
        <taxon>Nematoda</taxon>
        <taxon>Chromadorea</taxon>
        <taxon>Rhabditida</taxon>
        <taxon>Tylenchina</taxon>
        <taxon>Tylenchomorpha</taxon>
        <taxon>Aphelenchoidea</taxon>
        <taxon>Aphelenchoididae</taxon>
        <taxon>Bursaphelenchus</taxon>
    </lineage>
</organism>
<protein>
    <recommendedName>
        <fullName evidence="2">Coiled-coil domain-containing protein 22 homolog</fullName>
    </recommendedName>
</protein>
<feature type="coiled-coil region" evidence="3">
    <location>
        <begin position="232"/>
        <end position="261"/>
    </location>
</feature>
<accession>A0A811KRB6</accession>
<dbReference type="EMBL" id="CAJFCW020000004">
    <property type="protein sequence ID" value="CAG9112307.1"/>
    <property type="molecule type" value="Genomic_DNA"/>
</dbReference>
<dbReference type="PANTHER" id="PTHR15668">
    <property type="entry name" value="JM1 PROTEIN"/>
    <property type="match status" value="1"/>
</dbReference>
<evidence type="ECO:0000313" key="6">
    <source>
        <dbReference type="EMBL" id="CAD5219054.1"/>
    </source>
</evidence>
<sequence length="517" mass="60557">MEDLDSMIMTTLKQIGCSFCKDVDGLSLLGVDDIVEGIVRLLWICDESAKSTITSTKLPSQMTMRYRKATEFVDSIKNLGIREKLGYHSILYPNLYDVRNIFIFLIEKMPQESVIENVELTSIEQLKNRIGSQIRSDMDSEWVPGYCRYLNMKKAGHYWLDGEKSPFTLGITSKDGRRGKWMTFMNEDDNLGYEMDQTEHLQRDKVVLPSVRLVENIPVERPSTTIDDTEDKDKLEQLKRLKELKNKVLREKENNYKLKTEQENLDESIKKKTAGWTSWHDKMRKILIDPETQVEPLNDFLREGENRRSILEDNFVGWERENLQILNALRAEKGSQVDMQTNELKVKNAKLEGLITSQKKTLDKMMKQLSKENDTEIWDRKKFLLRIIYLANNVKAQKAEILNSLEDCKRLQKERRNFCGSLDRSFTVVSNWLYEFSEKDLRLKNAYHLMMKFHLQCSDVSRNMDDIYDINCQKDLIDDEIEVLKQQSADSNLEQIMQDLVLIQQENAQLTQQLRAS</sequence>
<keyword evidence="3" id="KW-0175">Coiled coil</keyword>
<dbReference type="InterPro" id="IPR008530">
    <property type="entry name" value="CCDC22"/>
</dbReference>
<dbReference type="InterPro" id="IPR048349">
    <property type="entry name" value="CCDC22_N"/>
</dbReference>
<evidence type="ECO:0000256" key="2">
    <source>
        <dbReference type="ARBA" id="ARBA00017553"/>
    </source>
</evidence>
<dbReference type="EMBL" id="CAJFDH010000004">
    <property type="protein sequence ID" value="CAD5219054.1"/>
    <property type="molecule type" value="Genomic_DNA"/>
</dbReference>
<dbReference type="Pfam" id="PF21674">
    <property type="entry name" value="CCDC22_N"/>
    <property type="match status" value="1"/>
</dbReference>